<accession>A0A2J6SDI9</accession>
<protein>
    <recommendedName>
        <fullName evidence="1">2EXR domain-containing protein</fullName>
    </recommendedName>
</protein>
<feature type="domain" description="2EXR" evidence="1">
    <location>
        <begin position="20"/>
        <end position="141"/>
    </location>
</feature>
<evidence type="ECO:0000313" key="2">
    <source>
        <dbReference type="EMBL" id="PMD48835.1"/>
    </source>
</evidence>
<dbReference type="Pfam" id="PF20150">
    <property type="entry name" value="2EXR"/>
    <property type="match status" value="1"/>
</dbReference>
<name>A0A2J6SDI9_HYAVF</name>
<proteinExistence type="predicted"/>
<evidence type="ECO:0000313" key="3">
    <source>
        <dbReference type="Proteomes" id="UP000235786"/>
    </source>
</evidence>
<dbReference type="InterPro" id="IPR045518">
    <property type="entry name" value="2EXR"/>
</dbReference>
<evidence type="ECO:0000259" key="1">
    <source>
        <dbReference type="Pfam" id="PF20150"/>
    </source>
</evidence>
<dbReference type="AlphaFoldDB" id="A0A2J6SDI9"/>
<sequence length="289" mass="33238">MASIPMSSLSLGNQAAPKMTLFQKFPPEVRNMVWKFSVLESEIISIEVIRHIVSEKTTGKKKKVDGDYIPRQFSIRYEAFGIPCFLDGNYITRHDGKDFSRSGQLGACKHSRSIYLQAKPNFLRLFKTGHKIWFHAKTDTICIPRRTRFNLNQLRQRQRPKMVFFTGFEHIKRVVFEEEQDEETAMEVLSDQILTDFTESILELEEDLFERHDANYSKDDGWTDAVDLEQEVLTTELKRAGLALTKVNGTAFSTGVSEQVKVLFFPLIEQDLEDEVEVKADGEEGEDAN</sequence>
<reference evidence="2 3" key="1">
    <citation type="submission" date="2016-04" db="EMBL/GenBank/DDBJ databases">
        <title>A degradative enzymes factory behind the ericoid mycorrhizal symbiosis.</title>
        <authorList>
            <consortium name="DOE Joint Genome Institute"/>
            <person name="Martino E."/>
            <person name="Morin E."/>
            <person name="Grelet G."/>
            <person name="Kuo A."/>
            <person name="Kohler A."/>
            <person name="Daghino S."/>
            <person name="Barry K."/>
            <person name="Choi C."/>
            <person name="Cichocki N."/>
            <person name="Clum A."/>
            <person name="Copeland A."/>
            <person name="Hainaut M."/>
            <person name="Haridas S."/>
            <person name="Labutti K."/>
            <person name="Lindquist E."/>
            <person name="Lipzen A."/>
            <person name="Khouja H.-R."/>
            <person name="Murat C."/>
            <person name="Ohm R."/>
            <person name="Olson A."/>
            <person name="Spatafora J."/>
            <person name="Veneault-Fourrey C."/>
            <person name="Henrissat B."/>
            <person name="Grigoriev I."/>
            <person name="Martin F."/>
            <person name="Perotto S."/>
        </authorList>
    </citation>
    <scope>NUCLEOTIDE SEQUENCE [LARGE SCALE GENOMIC DNA]</scope>
    <source>
        <strain evidence="2 3">F</strain>
    </source>
</reference>
<gene>
    <name evidence="2" type="ORF">L207DRAFT_575484</name>
</gene>
<keyword evidence="3" id="KW-1185">Reference proteome</keyword>
<dbReference type="Proteomes" id="UP000235786">
    <property type="component" value="Unassembled WGS sequence"/>
</dbReference>
<dbReference type="OrthoDB" id="3558535at2759"/>
<organism evidence="2 3">
    <name type="scientific">Hyaloscypha variabilis (strain UAMH 11265 / GT02V1 / F)</name>
    <name type="common">Meliniomyces variabilis</name>
    <dbReference type="NCBI Taxonomy" id="1149755"/>
    <lineage>
        <taxon>Eukaryota</taxon>
        <taxon>Fungi</taxon>
        <taxon>Dikarya</taxon>
        <taxon>Ascomycota</taxon>
        <taxon>Pezizomycotina</taxon>
        <taxon>Leotiomycetes</taxon>
        <taxon>Helotiales</taxon>
        <taxon>Hyaloscyphaceae</taxon>
        <taxon>Hyaloscypha</taxon>
        <taxon>Hyaloscypha variabilis</taxon>
    </lineage>
</organism>
<dbReference type="EMBL" id="KZ613937">
    <property type="protein sequence ID" value="PMD48835.1"/>
    <property type="molecule type" value="Genomic_DNA"/>
</dbReference>